<dbReference type="Gene3D" id="3.15.10.30">
    <property type="entry name" value="Haemolymph juvenile hormone binding protein"/>
    <property type="match status" value="1"/>
</dbReference>
<feature type="signal peptide" evidence="1">
    <location>
        <begin position="1"/>
        <end position="26"/>
    </location>
</feature>
<dbReference type="SMART" id="SM00700">
    <property type="entry name" value="JHBP"/>
    <property type="match status" value="1"/>
</dbReference>
<evidence type="ECO:0000313" key="3">
    <source>
        <dbReference type="Proteomes" id="UP001642540"/>
    </source>
</evidence>
<dbReference type="EMBL" id="CAXLJM020000041">
    <property type="protein sequence ID" value="CAL8109661.1"/>
    <property type="molecule type" value="Genomic_DNA"/>
</dbReference>
<evidence type="ECO:0000313" key="2">
    <source>
        <dbReference type="EMBL" id="CAL8109661.1"/>
    </source>
</evidence>
<proteinExistence type="predicted"/>
<sequence length="333" mass="37378">MSPKLSSLFIFYIILLLHIVTLPVLSQISDENEGNELNLALPIDEQMAAKIRGIIKHFKQDDPRGVPSEMGDVVKDPMPIPNLEESFSGTKMKFEDLNIHGLSKFRLDYARALISDLKIAVGLSIEQLQILGKYQMSSWFTRSKGPCNITVIQVAAEAAVDFFVDPEGILQVQNIAVDVKFTDIKMNFENLGLLASAFQGVINSAGPFLFESIKPMILSEAESRVRRELNDQTRSMPQRFPNSITPIDMVLAAVRVYMREKGLDPFILPNYTWTKFDLDQGELIGLSSIHRTGPLMVEFEENIVKLTVNVGAENLKGKSCRGHFKSNYSYLFS</sequence>
<accession>A0ABP1QNX5</accession>
<keyword evidence="1" id="KW-0732">Signal</keyword>
<gene>
    <name evidence="2" type="ORF">ODALV1_LOCUS13570</name>
</gene>
<reference evidence="2 3" key="1">
    <citation type="submission" date="2024-08" db="EMBL/GenBank/DDBJ databases">
        <authorList>
            <person name="Cucini C."/>
            <person name="Frati F."/>
        </authorList>
    </citation>
    <scope>NUCLEOTIDE SEQUENCE [LARGE SCALE GENOMIC DNA]</scope>
</reference>
<feature type="chain" id="PRO_5047126577" description="Lipid-binding serum glycoprotein C-terminal domain-containing protein" evidence="1">
    <location>
        <begin position="27"/>
        <end position="333"/>
    </location>
</feature>
<dbReference type="InterPro" id="IPR010562">
    <property type="entry name" value="Haemolymph_juvenile_hormone-bd"/>
</dbReference>
<dbReference type="PANTHER" id="PTHR11008">
    <property type="entry name" value="PROTEIN TAKEOUT-LIKE PROTEIN"/>
    <property type="match status" value="1"/>
</dbReference>
<dbReference type="InterPro" id="IPR017943">
    <property type="entry name" value="Bactericidal_perm-incr_a/b_dom"/>
</dbReference>
<comment type="caution">
    <text evidence="2">The sequence shown here is derived from an EMBL/GenBank/DDBJ whole genome shotgun (WGS) entry which is preliminary data.</text>
</comment>
<evidence type="ECO:0000256" key="1">
    <source>
        <dbReference type="SAM" id="SignalP"/>
    </source>
</evidence>
<evidence type="ECO:0008006" key="4">
    <source>
        <dbReference type="Google" id="ProtNLM"/>
    </source>
</evidence>
<dbReference type="SUPFAM" id="SSF55394">
    <property type="entry name" value="Bactericidal permeability-increasing protein, BPI"/>
    <property type="match status" value="1"/>
</dbReference>
<keyword evidence="3" id="KW-1185">Reference proteome</keyword>
<name>A0ABP1QNX5_9HEXA</name>
<protein>
    <recommendedName>
        <fullName evidence="4">Lipid-binding serum glycoprotein C-terminal domain-containing protein</fullName>
    </recommendedName>
</protein>
<dbReference type="Pfam" id="PF06585">
    <property type="entry name" value="JHBP"/>
    <property type="match status" value="1"/>
</dbReference>
<dbReference type="InterPro" id="IPR038606">
    <property type="entry name" value="To_sf"/>
</dbReference>
<dbReference type="PANTHER" id="PTHR11008:SF13">
    <property type="entry name" value="FI04421P"/>
    <property type="match status" value="1"/>
</dbReference>
<dbReference type="Proteomes" id="UP001642540">
    <property type="component" value="Unassembled WGS sequence"/>
</dbReference>
<organism evidence="2 3">
    <name type="scientific">Orchesella dallaii</name>
    <dbReference type="NCBI Taxonomy" id="48710"/>
    <lineage>
        <taxon>Eukaryota</taxon>
        <taxon>Metazoa</taxon>
        <taxon>Ecdysozoa</taxon>
        <taxon>Arthropoda</taxon>
        <taxon>Hexapoda</taxon>
        <taxon>Collembola</taxon>
        <taxon>Entomobryomorpha</taxon>
        <taxon>Entomobryoidea</taxon>
        <taxon>Orchesellidae</taxon>
        <taxon>Orchesellinae</taxon>
        <taxon>Orchesella</taxon>
    </lineage>
</organism>